<dbReference type="GO" id="GO:0051301">
    <property type="term" value="P:cell division"/>
    <property type="evidence" value="ECO:0007669"/>
    <property type="project" value="InterPro"/>
</dbReference>
<evidence type="ECO:0000256" key="5">
    <source>
        <dbReference type="ARBA" id="ARBA00023136"/>
    </source>
</evidence>
<keyword evidence="4 6" id="KW-1133">Transmembrane helix</keyword>
<dbReference type="Pfam" id="PF01098">
    <property type="entry name" value="FTSW_RODA_SPOVE"/>
    <property type="match status" value="1"/>
</dbReference>
<evidence type="ECO:0000313" key="7">
    <source>
        <dbReference type="EMBL" id="CAA9561190.1"/>
    </source>
</evidence>
<evidence type="ECO:0000256" key="3">
    <source>
        <dbReference type="ARBA" id="ARBA00022960"/>
    </source>
</evidence>
<protein>
    <submittedName>
        <fullName evidence="7">Rod shape-determining protein RodA</fullName>
    </submittedName>
</protein>
<organism evidence="7">
    <name type="scientific">uncultured Thermomicrobiales bacterium</name>
    <dbReference type="NCBI Taxonomy" id="1645740"/>
    <lineage>
        <taxon>Bacteria</taxon>
        <taxon>Pseudomonadati</taxon>
        <taxon>Thermomicrobiota</taxon>
        <taxon>Thermomicrobia</taxon>
        <taxon>Thermomicrobiales</taxon>
        <taxon>environmental samples</taxon>
    </lineage>
</organism>
<evidence type="ECO:0000256" key="1">
    <source>
        <dbReference type="ARBA" id="ARBA00004141"/>
    </source>
</evidence>
<dbReference type="AlphaFoldDB" id="A0A6J4UUI1"/>
<keyword evidence="3" id="KW-0133">Cell shape</keyword>
<dbReference type="GO" id="GO:0015648">
    <property type="term" value="F:lipid-linked peptidoglycan transporter activity"/>
    <property type="evidence" value="ECO:0007669"/>
    <property type="project" value="TreeGrafter"/>
</dbReference>
<gene>
    <name evidence="7" type="ORF">AVDCRST_MAG43-1789</name>
</gene>
<feature type="transmembrane region" description="Helical" evidence="6">
    <location>
        <begin position="156"/>
        <end position="177"/>
    </location>
</feature>
<dbReference type="EMBL" id="CADCWI010000093">
    <property type="protein sequence ID" value="CAA9561190.1"/>
    <property type="molecule type" value="Genomic_DNA"/>
</dbReference>
<accession>A0A6J4UUI1</accession>
<keyword evidence="2 6" id="KW-0812">Transmembrane</keyword>
<feature type="transmembrane region" description="Helical" evidence="6">
    <location>
        <begin position="87"/>
        <end position="107"/>
    </location>
</feature>
<sequence>MIAARHHRTSIHYQRTSSNRWRDFDPMLFITMLVLMAFGAVTVWSAVGLPSILTRNLGTDQFIFGGIGILLMLAVSLLDYRYLESMAWVLYGAGILGLLAVLSPLGVQIENTGAQNWIDLGVTTIQPSEFAKVTTIIALCAFISSRGEAMKELGNFIVAGLIVAIPMFIVLIGPDLGQAMVYMSFWAASLLVSRTRRFFIVALVLLLPALVWFAWNFILTGYQQLRFVCSLNPMLEPMGCGYQPIQARISIGAGGLLGSGIGGGTQSQMDLLGVRESDFIFAHASGMFGFFGMIALFVALMIFLWRGLQVAEVARDHFGQCLVIAITGVFFFQAFLNIGMNLGIMPVAGITLPFVSAGVSSLWSCLILTGILQSVRMHHRRLTFLTG</sequence>
<evidence type="ECO:0000256" key="2">
    <source>
        <dbReference type="ARBA" id="ARBA00022692"/>
    </source>
</evidence>
<feature type="transmembrane region" description="Helical" evidence="6">
    <location>
        <begin position="198"/>
        <end position="218"/>
    </location>
</feature>
<dbReference type="PANTHER" id="PTHR30474">
    <property type="entry name" value="CELL CYCLE PROTEIN"/>
    <property type="match status" value="1"/>
</dbReference>
<dbReference type="GO" id="GO:0032153">
    <property type="term" value="C:cell division site"/>
    <property type="evidence" value="ECO:0007669"/>
    <property type="project" value="TreeGrafter"/>
</dbReference>
<reference evidence="7" key="1">
    <citation type="submission" date="2020-02" db="EMBL/GenBank/DDBJ databases">
        <authorList>
            <person name="Meier V. D."/>
        </authorList>
    </citation>
    <scope>NUCLEOTIDE SEQUENCE</scope>
    <source>
        <strain evidence="7">AVDCRST_MAG43</strain>
    </source>
</reference>
<feature type="transmembrane region" description="Helical" evidence="6">
    <location>
        <begin position="27"/>
        <end position="49"/>
    </location>
</feature>
<dbReference type="PANTHER" id="PTHR30474:SF1">
    <property type="entry name" value="PEPTIDOGLYCAN GLYCOSYLTRANSFERASE MRDB"/>
    <property type="match status" value="1"/>
</dbReference>
<evidence type="ECO:0000256" key="6">
    <source>
        <dbReference type="SAM" id="Phobius"/>
    </source>
</evidence>
<feature type="transmembrane region" description="Helical" evidence="6">
    <location>
        <begin position="317"/>
        <end position="338"/>
    </location>
</feature>
<evidence type="ECO:0000256" key="4">
    <source>
        <dbReference type="ARBA" id="ARBA00022989"/>
    </source>
</evidence>
<name>A0A6J4UUI1_9BACT</name>
<comment type="subcellular location">
    <subcellularLocation>
        <location evidence="1">Membrane</location>
        <topology evidence="1">Multi-pass membrane protein</topology>
    </subcellularLocation>
</comment>
<proteinExistence type="predicted"/>
<dbReference type="GO" id="GO:0008360">
    <property type="term" value="P:regulation of cell shape"/>
    <property type="evidence" value="ECO:0007669"/>
    <property type="project" value="UniProtKB-KW"/>
</dbReference>
<dbReference type="GO" id="GO:0005886">
    <property type="term" value="C:plasma membrane"/>
    <property type="evidence" value="ECO:0007669"/>
    <property type="project" value="TreeGrafter"/>
</dbReference>
<keyword evidence="5 6" id="KW-0472">Membrane</keyword>
<feature type="transmembrane region" description="Helical" evidence="6">
    <location>
        <begin position="61"/>
        <end position="80"/>
    </location>
</feature>
<dbReference type="InterPro" id="IPR001182">
    <property type="entry name" value="FtsW/RodA"/>
</dbReference>
<feature type="transmembrane region" description="Helical" evidence="6">
    <location>
        <begin position="279"/>
        <end position="305"/>
    </location>
</feature>
<feature type="transmembrane region" description="Helical" evidence="6">
    <location>
        <begin position="350"/>
        <end position="372"/>
    </location>
</feature>